<feature type="compositionally biased region" description="Basic and acidic residues" evidence="2">
    <location>
        <begin position="35"/>
        <end position="46"/>
    </location>
</feature>
<feature type="region of interest" description="Disordered" evidence="2">
    <location>
        <begin position="1"/>
        <end position="66"/>
    </location>
</feature>
<reference evidence="3" key="1">
    <citation type="journal article" date="2013" name="Genetics">
        <title>The draft genome and transcriptome of Panagrellus redivivus are shaped by the harsh demands of a free-living lifestyle.</title>
        <authorList>
            <person name="Srinivasan J."/>
            <person name="Dillman A.R."/>
            <person name="Macchietto M.G."/>
            <person name="Heikkinen L."/>
            <person name="Lakso M."/>
            <person name="Fracchia K.M."/>
            <person name="Antoshechkin I."/>
            <person name="Mortazavi A."/>
            <person name="Wong G."/>
            <person name="Sternberg P.W."/>
        </authorList>
    </citation>
    <scope>NUCLEOTIDE SEQUENCE [LARGE SCALE GENOMIC DNA]</scope>
    <source>
        <strain evidence="3">MT8872</strain>
    </source>
</reference>
<feature type="coiled-coil region" evidence="1">
    <location>
        <begin position="157"/>
        <end position="184"/>
    </location>
</feature>
<proteinExistence type="predicted"/>
<dbReference type="WBParaSite" id="Pan_g5933.t1">
    <property type="protein sequence ID" value="Pan_g5933.t1"/>
    <property type="gene ID" value="Pan_g5933"/>
</dbReference>
<organism evidence="3 4">
    <name type="scientific">Panagrellus redivivus</name>
    <name type="common">Microworm</name>
    <dbReference type="NCBI Taxonomy" id="6233"/>
    <lineage>
        <taxon>Eukaryota</taxon>
        <taxon>Metazoa</taxon>
        <taxon>Ecdysozoa</taxon>
        <taxon>Nematoda</taxon>
        <taxon>Chromadorea</taxon>
        <taxon>Rhabditida</taxon>
        <taxon>Tylenchina</taxon>
        <taxon>Panagrolaimomorpha</taxon>
        <taxon>Panagrolaimoidea</taxon>
        <taxon>Panagrolaimidae</taxon>
        <taxon>Panagrellus</taxon>
    </lineage>
</organism>
<name>A0A7E4W0Y2_PANRE</name>
<evidence type="ECO:0000313" key="3">
    <source>
        <dbReference type="Proteomes" id="UP000492821"/>
    </source>
</evidence>
<keyword evidence="1" id="KW-0175">Coiled coil</keyword>
<reference evidence="4" key="2">
    <citation type="submission" date="2020-10" db="UniProtKB">
        <authorList>
            <consortium name="WormBaseParasite"/>
        </authorList>
    </citation>
    <scope>IDENTIFICATION</scope>
</reference>
<evidence type="ECO:0000256" key="1">
    <source>
        <dbReference type="SAM" id="Coils"/>
    </source>
</evidence>
<protein>
    <submittedName>
        <fullName evidence="4">Uncharacterized protein</fullName>
    </submittedName>
</protein>
<evidence type="ECO:0000256" key="2">
    <source>
        <dbReference type="SAM" id="MobiDB-lite"/>
    </source>
</evidence>
<keyword evidence="3" id="KW-1185">Reference proteome</keyword>
<evidence type="ECO:0000313" key="4">
    <source>
        <dbReference type="WBParaSite" id="Pan_g5933.t1"/>
    </source>
</evidence>
<sequence length="248" mass="28313">MDDPKSSTNEPGQCFFSGQNGTRKRRPVVRYSIYPDRRPTVYDGSKKPPIQANGNGEPLSPGSQTRNVANFRNHVNFLASTVVENAPALKRSRESLDEFQRPSLGISEQESSFVDHLVNYTTPNARDPSTMYLYPERYVSNVNPSTCDDVNALRQALHTANVCVQELLEQNKKLKEEKALYNSRIQLQLDRQDELHRILLERNIRMKQVVGENVRWGVRYARLKQLFGEEDVKRALGDLAPDALLGRR</sequence>
<accession>A0A7E4W0Y2</accession>
<dbReference type="AlphaFoldDB" id="A0A7E4W0Y2"/>
<feature type="compositionally biased region" description="Polar residues" evidence="2">
    <location>
        <begin position="1"/>
        <end position="21"/>
    </location>
</feature>
<dbReference type="Proteomes" id="UP000492821">
    <property type="component" value="Unassembled WGS sequence"/>
</dbReference>